<dbReference type="GO" id="GO:0000287">
    <property type="term" value="F:magnesium ion binding"/>
    <property type="evidence" value="ECO:0007669"/>
    <property type="project" value="InterPro"/>
</dbReference>
<evidence type="ECO:0000256" key="12">
    <source>
        <dbReference type="ARBA" id="ARBA00023317"/>
    </source>
</evidence>
<dbReference type="InterPro" id="IPR040442">
    <property type="entry name" value="Pyrv_kinase-like_dom_sf"/>
</dbReference>
<evidence type="ECO:0000256" key="2">
    <source>
        <dbReference type="ARBA" id="ARBA00004997"/>
    </source>
</evidence>
<reference evidence="15" key="1">
    <citation type="submission" date="2020-03" db="EMBL/GenBank/DDBJ databases">
        <title>Studies in the Genomics of Life Span.</title>
        <authorList>
            <person name="Glass D."/>
        </authorList>
    </citation>
    <scope>NUCLEOTIDE SEQUENCE</scope>
    <source>
        <strain evidence="15">LTLLF</strain>
        <tissue evidence="15">Muscle</tissue>
    </source>
</reference>
<evidence type="ECO:0000256" key="3">
    <source>
        <dbReference type="ARBA" id="ARBA00008663"/>
    </source>
</evidence>
<dbReference type="InterPro" id="IPR015813">
    <property type="entry name" value="Pyrv/PenolPyrv_kinase-like_dom"/>
</dbReference>
<dbReference type="UniPathway" id="UPA00109">
    <property type="reaction ID" value="UER00188"/>
</dbReference>
<dbReference type="EMBL" id="JAATJU010027500">
    <property type="protein sequence ID" value="KAH0500396.1"/>
    <property type="molecule type" value="Genomic_DNA"/>
</dbReference>
<accession>A0A8J6FUX4</accession>
<dbReference type="GO" id="GO:0016301">
    <property type="term" value="F:kinase activity"/>
    <property type="evidence" value="ECO:0007669"/>
    <property type="project" value="UniProtKB-KW"/>
</dbReference>
<feature type="domain" description="Pyruvate kinase barrel" evidence="14">
    <location>
        <begin position="1"/>
        <end position="74"/>
    </location>
</feature>
<keyword evidence="8 13" id="KW-0418">Kinase</keyword>
<evidence type="ECO:0000256" key="4">
    <source>
        <dbReference type="ARBA" id="ARBA00012142"/>
    </source>
</evidence>
<evidence type="ECO:0000313" key="15">
    <source>
        <dbReference type="EMBL" id="KAH0500396.1"/>
    </source>
</evidence>
<dbReference type="Gene3D" id="3.20.20.60">
    <property type="entry name" value="Phosphoenolpyruvate-binding domains"/>
    <property type="match status" value="1"/>
</dbReference>
<dbReference type="InterPro" id="IPR001697">
    <property type="entry name" value="Pyr_Knase"/>
</dbReference>
<evidence type="ECO:0000256" key="13">
    <source>
        <dbReference type="RuleBase" id="RU000504"/>
    </source>
</evidence>
<dbReference type="PRINTS" id="PR01050">
    <property type="entry name" value="PYRUVTKNASE"/>
</dbReference>
<dbReference type="GO" id="GO:0004743">
    <property type="term" value="F:pyruvate kinase activity"/>
    <property type="evidence" value="ECO:0007669"/>
    <property type="project" value="UniProtKB-EC"/>
</dbReference>
<evidence type="ECO:0000313" key="16">
    <source>
        <dbReference type="Proteomes" id="UP000710432"/>
    </source>
</evidence>
<dbReference type="AlphaFoldDB" id="A0A8J6FUX4"/>
<keyword evidence="5 13" id="KW-0808">Transferase</keyword>
<dbReference type="Proteomes" id="UP000710432">
    <property type="component" value="Unassembled WGS sequence"/>
</dbReference>
<dbReference type="PANTHER" id="PTHR11817">
    <property type="entry name" value="PYRUVATE KINASE"/>
    <property type="match status" value="1"/>
</dbReference>
<dbReference type="EC" id="2.7.1.40" evidence="4 13"/>
<keyword evidence="11 13" id="KW-0324">Glycolysis</keyword>
<dbReference type="SUPFAM" id="SSF51621">
    <property type="entry name" value="Phosphoenolpyruvate/pyruvate domain"/>
    <property type="match status" value="1"/>
</dbReference>
<keyword evidence="6" id="KW-0479">Metal-binding</keyword>
<evidence type="ECO:0000256" key="10">
    <source>
        <dbReference type="ARBA" id="ARBA00022842"/>
    </source>
</evidence>
<comment type="similarity">
    <text evidence="3 13">Belongs to the pyruvate kinase family.</text>
</comment>
<evidence type="ECO:0000256" key="7">
    <source>
        <dbReference type="ARBA" id="ARBA00022741"/>
    </source>
</evidence>
<evidence type="ECO:0000256" key="6">
    <source>
        <dbReference type="ARBA" id="ARBA00022723"/>
    </source>
</evidence>
<proteinExistence type="inferred from homology"/>
<comment type="cofactor">
    <cofactor evidence="1">
        <name>K(+)</name>
        <dbReference type="ChEBI" id="CHEBI:29103"/>
    </cofactor>
</comment>
<evidence type="ECO:0000256" key="8">
    <source>
        <dbReference type="ARBA" id="ARBA00022777"/>
    </source>
</evidence>
<sequence>MAFASFISKEADVHEFRAVPREKGKNKITSKIENREGVRMFDEILKARGGIVVAFGDLGIEITVEKVFLAQRMIQPSWEAHHLCHTDAGEHDQETLPYSC</sequence>
<comment type="pathway">
    <text evidence="2 13">Carbohydrate degradation; glycolysis; pyruvate from D-glyceraldehyde 3-phosphate: step 5/5.</text>
</comment>
<keyword evidence="9" id="KW-0067">ATP-binding</keyword>
<dbReference type="Pfam" id="PF00224">
    <property type="entry name" value="PK"/>
    <property type="match status" value="1"/>
</dbReference>
<organism evidence="15 16">
    <name type="scientific">Microtus ochrogaster</name>
    <name type="common">Prairie vole</name>
    <dbReference type="NCBI Taxonomy" id="79684"/>
    <lineage>
        <taxon>Eukaryota</taxon>
        <taxon>Metazoa</taxon>
        <taxon>Chordata</taxon>
        <taxon>Craniata</taxon>
        <taxon>Vertebrata</taxon>
        <taxon>Euteleostomi</taxon>
        <taxon>Mammalia</taxon>
        <taxon>Eutheria</taxon>
        <taxon>Euarchontoglires</taxon>
        <taxon>Glires</taxon>
        <taxon>Rodentia</taxon>
        <taxon>Myomorpha</taxon>
        <taxon>Muroidea</taxon>
        <taxon>Cricetidae</taxon>
        <taxon>Arvicolinae</taxon>
        <taxon>Microtus</taxon>
    </lineage>
</organism>
<evidence type="ECO:0000256" key="11">
    <source>
        <dbReference type="ARBA" id="ARBA00023152"/>
    </source>
</evidence>
<evidence type="ECO:0000256" key="1">
    <source>
        <dbReference type="ARBA" id="ARBA00001958"/>
    </source>
</evidence>
<protein>
    <recommendedName>
        <fullName evidence="4 13">Pyruvate kinase</fullName>
        <ecNumber evidence="4 13">2.7.1.40</ecNumber>
    </recommendedName>
</protein>
<evidence type="ECO:0000256" key="5">
    <source>
        <dbReference type="ARBA" id="ARBA00022679"/>
    </source>
</evidence>
<dbReference type="GO" id="GO:0005524">
    <property type="term" value="F:ATP binding"/>
    <property type="evidence" value="ECO:0007669"/>
    <property type="project" value="UniProtKB-KW"/>
</dbReference>
<keyword evidence="7" id="KW-0547">Nucleotide-binding</keyword>
<evidence type="ECO:0000256" key="9">
    <source>
        <dbReference type="ARBA" id="ARBA00022840"/>
    </source>
</evidence>
<evidence type="ECO:0000259" key="14">
    <source>
        <dbReference type="Pfam" id="PF00224"/>
    </source>
</evidence>
<keyword evidence="10 13" id="KW-0460">Magnesium</keyword>
<comment type="catalytic activity">
    <reaction evidence="13">
        <text>pyruvate + ATP = phosphoenolpyruvate + ADP + H(+)</text>
        <dbReference type="Rhea" id="RHEA:18157"/>
        <dbReference type="ChEBI" id="CHEBI:15361"/>
        <dbReference type="ChEBI" id="CHEBI:15378"/>
        <dbReference type="ChEBI" id="CHEBI:30616"/>
        <dbReference type="ChEBI" id="CHEBI:58702"/>
        <dbReference type="ChEBI" id="CHEBI:456216"/>
        <dbReference type="EC" id="2.7.1.40"/>
    </reaction>
</comment>
<name>A0A8J6FUX4_MICOH</name>
<comment type="caution">
    <text evidence="15">The sequence shown here is derived from an EMBL/GenBank/DDBJ whole genome shotgun (WGS) entry which is preliminary data.</text>
</comment>
<dbReference type="GO" id="GO:0030955">
    <property type="term" value="F:potassium ion binding"/>
    <property type="evidence" value="ECO:0007669"/>
    <property type="project" value="InterPro"/>
</dbReference>
<gene>
    <name evidence="15" type="ORF">LTLLF_201090</name>
</gene>
<dbReference type="InterPro" id="IPR015793">
    <property type="entry name" value="Pyrv_Knase_brl"/>
</dbReference>
<keyword evidence="12 15" id="KW-0670">Pyruvate</keyword>